<dbReference type="Pfam" id="PF11305">
    <property type="entry name" value="DUF3107"/>
    <property type="match status" value="1"/>
</dbReference>
<keyword evidence="2" id="KW-1185">Reference proteome</keyword>
<protein>
    <recommendedName>
        <fullName evidence="3">DUF3107 domain-containing protein</fullName>
    </recommendedName>
</protein>
<dbReference type="KEGG" id="cuo:CUROG_07930"/>
<proteinExistence type="predicted"/>
<dbReference type="AlphaFoldDB" id="A0A5J6Z7P7"/>
<accession>A0A5J6Z7P7</accession>
<name>A0A5J6Z7P7_9CORY</name>
<gene>
    <name evidence="1" type="ORF">CUROG_07930</name>
</gene>
<evidence type="ECO:0008006" key="3">
    <source>
        <dbReference type="Google" id="ProtNLM"/>
    </source>
</evidence>
<dbReference type="RefSeq" id="WP_151903238.1">
    <property type="nucleotide sequence ID" value="NZ_CP045032.1"/>
</dbReference>
<dbReference type="InterPro" id="IPR021456">
    <property type="entry name" value="DUF3107"/>
</dbReference>
<organism evidence="1 2">
    <name type="scientific">Corynebacterium urogenitale</name>
    <dbReference type="NCBI Taxonomy" id="2487892"/>
    <lineage>
        <taxon>Bacteria</taxon>
        <taxon>Bacillati</taxon>
        <taxon>Actinomycetota</taxon>
        <taxon>Actinomycetes</taxon>
        <taxon>Mycobacteriales</taxon>
        <taxon>Corynebacteriaceae</taxon>
        <taxon>Corynebacterium</taxon>
    </lineage>
</organism>
<evidence type="ECO:0000313" key="1">
    <source>
        <dbReference type="EMBL" id="QFQ02934.1"/>
    </source>
</evidence>
<evidence type="ECO:0000313" key="2">
    <source>
        <dbReference type="Proteomes" id="UP000326711"/>
    </source>
</evidence>
<dbReference type="Proteomes" id="UP000326711">
    <property type="component" value="Chromosome"/>
</dbReference>
<dbReference type="OrthoDB" id="3268468at2"/>
<dbReference type="EMBL" id="CP045032">
    <property type="protein sequence ID" value="QFQ02934.1"/>
    <property type="molecule type" value="Genomic_DNA"/>
</dbReference>
<sequence length="75" mass="8282">MQIKIGFTHNTRELQITSEKTQDEVLDQVRSFLADTNPAGTLELEGLKGTRHIVLREHVAYVEVGSASQGTVGFL</sequence>
<reference evidence="2" key="1">
    <citation type="submission" date="2019-10" db="EMBL/GenBank/DDBJ databases">
        <title>Complete genome sequence of Corynebacterium urogenitalis DSM 108747, isolated from the genital tract of a cow.</title>
        <authorList>
            <person name="Ruckert C."/>
            <person name="Ballas P."/>
            <person name="Wagener K."/>
            <person name="Drillich M."/>
            <person name="Kaempfer P."/>
            <person name="Busse H.-J."/>
            <person name="Ehling-Schulz M."/>
        </authorList>
    </citation>
    <scope>NUCLEOTIDE SEQUENCE [LARGE SCALE GENOMIC DNA]</scope>
    <source>
        <strain evidence="2">LMM 1652</strain>
    </source>
</reference>